<reference evidence="1 2" key="1">
    <citation type="submission" date="2010-11" db="EMBL/GenBank/DDBJ databases">
        <title>The Genome Sequence of Synechococcus phage S-CBP4.</title>
        <authorList>
            <consortium name="The Broad Institute Genome Sequencing Platform"/>
            <person name="Henn M.R."/>
            <person name="Chen F."/>
            <person name="Wang K."/>
            <person name="Levin J."/>
            <person name="Malboeuf C."/>
            <person name="Casali M."/>
            <person name="Russ C."/>
            <person name="Lennon N."/>
            <person name="Chapman S.B."/>
            <person name="Erlich R."/>
            <person name="Young S.K."/>
            <person name="Yandava C."/>
            <person name="Zeng Q."/>
            <person name="Alvarado L."/>
            <person name="Anderson S."/>
            <person name="Berlin A."/>
            <person name="Chen Z."/>
            <person name="Freedman E."/>
            <person name="Gellesch M."/>
            <person name="Goldberg J."/>
            <person name="Green L."/>
            <person name="Griggs A."/>
            <person name="Gujja S."/>
            <person name="Heilman E.R."/>
            <person name="Heiman D."/>
            <person name="Hollinger A."/>
            <person name="Howarth C."/>
            <person name="Larson L."/>
            <person name="Mehta T."/>
            <person name="Pearson M."/>
            <person name="Roberts A."/>
            <person name="Ryan E."/>
            <person name="Saif S."/>
            <person name="Shea T."/>
            <person name="Shenoy N."/>
            <person name="Sisk P."/>
            <person name="Stolte C."/>
            <person name="Sykes S."/>
            <person name="White J."/>
            <person name="Haas B."/>
            <person name="Nusbaum C."/>
            <person name="Birren B."/>
        </authorList>
    </citation>
    <scope>NUCLEOTIDE SEQUENCE [LARGE SCALE GENOMIC DNA]</scope>
    <source>
        <strain evidence="1 2">S-CBP4</strain>
    </source>
</reference>
<keyword evidence="2" id="KW-1185">Reference proteome</keyword>
<evidence type="ECO:0000313" key="1">
    <source>
        <dbReference type="EMBL" id="AGF91685.1"/>
    </source>
</evidence>
<protein>
    <submittedName>
        <fullName evidence="1">Uncharacterized protein</fullName>
    </submittedName>
</protein>
<sequence length="55" mass="6773">MIEVWQLFSHNLYNAAMFRLEFDDPCFGLIFQRAFWNELNTGWLEMNYDEYSKVK</sequence>
<proteinExistence type="predicted"/>
<evidence type="ECO:0000313" key="2">
    <source>
        <dbReference type="Proteomes" id="UP000297198"/>
    </source>
</evidence>
<gene>
    <name evidence="1" type="ORF">SVPG_00001</name>
</gene>
<dbReference type="EMBL" id="HM559717">
    <property type="protein sequence ID" value="AGF91685.1"/>
    <property type="molecule type" value="Genomic_DNA"/>
</dbReference>
<organism evidence="1 2">
    <name type="scientific">Synechococcus phage S-CBP4</name>
    <dbReference type="NCBI Taxonomy" id="754059"/>
    <lineage>
        <taxon>Viruses</taxon>
        <taxon>Duplodnaviria</taxon>
        <taxon>Heunggongvirae</taxon>
        <taxon>Uroviricota</taxon>
        <taxon>Caudoviricetes</taxon>
        <taxon>Autographivirales</taxon>
        <taxon>Sechaudvirinae</taxon>
        <taxon>Poseidonvirus</taxon>
        <taxon>Poseidonvirus SCBP4</taxon>
    </lineage>
</organism>
<accession>M1PL58</accession>
<dbReference type="Proteomes" id="UP000297198">
    <property type="component" value="Segment"/>
</dbReference>
<name>M1PL58_9CAUD</name>